<dbReference type="PANTHER" id="PTHR30349:SF41">
    <property type="entry name" value="INTEGRASE_RECOMBINASE PROTEIN MJ0367-RELATED"/>
    <property type="match status" value="1"/>
</dbReference>
<dbReference type="PANTHER" id="PTHR30349">
    <property type="entry name" value="PHAGE INTEGRASE-RELATED"/>
    <property type="match status" value="1"/>
</dbReference>
<dbReference type="GO" id="GO:0015074">
    <property type="term" value="P:DNA integration"/>
    <property type="evidence" value="ECO:0007669"/>
    <property type="project" value="InterPro"/>
</dbReference>
<evidence type="ECO:0000259" key="4">
    <source>
        <dbReference type="PROSITE" id="PS51898"/>
    </source>
</evidence>
<dbReference type="InterPro" id="IPR050090">
    <property type="entry name" value="Tyrosine_recombinase_XerCD"/>
</dbReference>
<dbReference type="EMBL" id="WNAJ01000038">
    <property type="protein sequence ID" value="MTR87083.1"/>
    <property type="molecule type" value="Genomic_DNA"/>
</dbReference>
<comment type="similarity">
    <text evidence="1">Belongs to the 'phage' integrase family.</text>
</comment>
<name>A0A6L6L9U8_9FIRM</name>
<comment type="caution">
    <text evidence="5">The sequence shown here is derived from an EMBL/GenBank/DDBJ whole genome shotgun (WGS) entry which is preliminary data.</text>
</comment>
<protein>
    <submittedName>
        <fullName evidence="5">Tyrosine-type recombinase/integrase</fullName>
    </submittedName>
</protein>
<keyword evidence="2" id="KW-0238">DNA-binding</keyword>
<dbReference type="CDD" id="cd01189">
    <property type="entry name" value="INT_ICEBs1_C_like"/>
    <property type="match status" value="1"/>
</dbReference>
<dbReference type="Proteomes" id="UP000478483">
    <property type="component" value="Unassembled WGS sequence"/>
</dbReference>
<sequence length="121" mass="14508">MLDEVYEALLEQKRRQDLDKEKYKDIYQDQGFVFADCTGNFLAQRPFMNKYHKFLKKYNIQDIRFHDLRHTFASLLIEQDVSMKVVQELLGHSTITTSMDIYTHISDKKKGEAMQLIRREK</sequence>
<evidence type="ECO:0000313" key="6">
    <source>
        <dbReference type="Proteomes" id="UP000478483"/>
    </source>
</evidence>
<dbReference type="GO" id="GO:0006310">
    <property type="term" value="P:DNA recombination"/>
    <property type="evidence" value="ECO:0007669"/>
    <property type="project" value="UniProtKB-KW"/>
</dbReference>
<accession>A0A6L6L9U8</accession>
<evidence type="ECO:0000256" key="3">
    <source>
        <dbReference type="ARBA" id="ARBA00023172"/>
    </source>
</evidence>
<dbReference type="PROSITE" id="PS51898">
    <property type="entry name" value="TYR_RECOMBINASE"/>
    <property type="match status" value="1"/>
</dbReference>
<dbReference type="RefSeq" id="WP_118413572.1">
    <property type="nucleotide sequence ID" value="NZ_QRPI01000035.1"/>
</dbReference>
<gene>
    <name evidence="5" type="ORF">GMD50_19070</name>
</gene>
<dbReference type="GO" id="GO:0003677">
    <property type="term" value="F:DNA binding"/>
    <property type="evidence" value="ECO:0007669"/>
    <property type="project" value="UniProtKB-KW"/>
</dbReference>
<evidence type="ECO:0000256" key="2">
    <source>
        <dbReference type="ARBA" id="ARBA00023125"/>
    </source>
</evidence>
<keyword evidence="3" id="KW-0233">DNA recombination</keyword>
<dbReference type="InterPro" id="IPR013762">
    <property type="entry name" value="Integrase-like_cat_sf"/>
</dbReference>
<evidence type="ECO:0000256" key="1">
    <source>
        <dbReference type="ARBA" id="ARBA00008857"/>
    </source>
</evidence>
<dbReference type="InterPro" id="IPR011010">
    <property type="entry name" value="DNA_brk_join_enz"/>
</dbReference>
<dbReference type="InterPro" id="IPR002104">
    <property type="entry name" value="Integrase_catalytic"/>
</dbReference>
<dbReference type="Pfam" id="PF00589">
    <property type="entry name" value="Phage_integrase"/>
    <property type="match status" value="1"/>
</dbReference>
<organism evidence="5 6">
    <name type="scientific">Roseburia intestinalis</name>
    <dbReference type="NCBI Taxonomy" id="166486"/>
    <lineage>
        <taxon>Bacteria</taxon>
        <taxon>Bacillati</taxon>
        <taxon>Bacillota</taxon>
        <taxon>Clostridia</taxon>
        <taxon>Lachnospirales</taxon>
        <taxon>Lachnospiraceae</taxon>
        <taxon>Roseburia</taxon>
    </lineage>
</organism>
<evidence type="ECO:0000313" key="5">
    <source>
        <dbReference type="EMBL" id="MTR87083.1"/>
    </source>
</evidence>
<reference evidence="5 6" key="1">
    <citation type="journal article" date="2019" name="Nat. Med.">
        <title>A library of human gut bacterial isolates paired with longitudinal multiomics data enables mechanistic microbiome research.</title>
        <authorList>
            <person name="Poyet M."/>
            <person name="Groussin M."/>
            <person name="Gibbons S.M."/>
            <person name="Avila-Pacheco J."/>
            <person name="Jiang X."/>
            <person name="Kearney S.M."/>
            <person name="Perrotta A.R."/>
            <person name="Berdy B."/>
            <person name="Zhao S."/>
            <person name="Lieberman T.D."/>
            <person name="Swanson P.K."/>
            <person name="Smith M."/>
            <person name="Roesemann S."/>
            <person name="Alexander J.E."/>
            <person name="Rich S.A."/>
            <person name="Livny J."/>
            <person name="Vlamakis H."/>
            <person name="Clish C."/>
            <person name="Bullock K."/>
            <person name="Deik A."/>
            <person name="Scott J."/>
            <person name="Pierce K.A."/>
            <person name="Xavier R.J."/>
            <person name="Alm E.J."/>
        </authorList>
    </citation>
    <scope>NUCLEOTIDE SEQUENCE [LARGE SCALE GENOMIC DNA]</scope>
    <source>
        <strain evidence="5 6">BIOML-A1</strain>
    </source>
</reference>
<feature type="domain" description="Tyr recombinase" evidence="4">
    <location>
        <begin position="1"/>
        <end position="115"/>
    </location>
</feature>
<dbReference type="Gene3D" id="1.10.443.10">
    <property type="entry name" value="Intergrase catalytic core"/>
    <property type="match status" value="1"/>
</dbReference>
<proteinExistence type="inferred from homology"/>
<dbReference type="SUPFAM" id="SSF56349">
    <property type="entry name" value="DNA breaking-rejoining enzymes"/>
    <property type="match status" value="1"/>
</dbReference>
<dbReference type="AlphaFoldDB" id="A0A6L6L9U8"/>